<evidence type="ECO:0000256" key="1">
    <source>
        <dbReference type="SAM" id="MobiDB-lite"/>
    </source>
</evidence>
<accession>N1PXC4</accession>
<evidence type="ECO:0000313" key="2">
    <source>
        <dbReference type="EMBL" id="EME46879.1"/>
    </source>
</evidence>
<dbReference type="HOGENOM" id="CLU_1142581_0_0_1"/>
<proteinExistence type="predicted"/>
<dbReference type="OrthoDB" id="3650944at2759"/>
<gene>
    <name evidence="2" type="ORF">DOTSEDRAFT_22888</name>
</gene>
<dbReference type="Proteomes" id="UP000016933">
    <property type="component" value="Unassembled WGS sequence"/>
</dbReference>
<sequence length="243" mass="27063">MCLGSSGLPSQSWEELHRLQIHGNVLDPAAPWPMTFDPHFTMVNIGSGKQAEPCDLLQIMSSKETPKIPKAGAMTRKGMNSFSCHDVRWLITTIRQCLARFKMSWTEYLTTQETGFAAHYEAVDAGIATMYFFNIAIFRPTFRPGYVAEVCPDGMCSARIRRSEPNTEKGVHHEEVKRIKQRVREYLEAALARQDMIDMQGTAMPVVSANGATGMHRRVSVKAVRQGSSPGSSVVSRPESVRS</sequence>
<organism evidence="2 3">
    <name type="scientific">Dothistroma septosporum (strain NZE10 / CBS 128990)</name>
    <name type="common">Red band needle blight fungus</name>
    <name type="synonym">Mycosphaerella pini</name>
    <dbReference type="NCBI Taxonomy" id="675120"/>
    <lineage>
        <taxon>Eukaryota</taxon>
        <taxon>Fungi</taxon>
        <taxon>Dikarya</taxon>
        <taxon>Ascomycota</taxon>
        <taxon>Pezizomycotina</taxon>
        <taxon>Dothideomycetes</taxon>
        <taxon>Dothideomycetidae</taxon>
        <taxon>Mycosphaerellales</taxon>
        <taxon>Mycosphaerellaceae</taxon>
        <taxon>Dothistroma</taxon>
    </lineage>
</organism>
<keyword evidence="3" id="KW-1185">Reference proteome</keyword>
<dbReference type="EMBL" id="KB446537">
    <property type="protein sequence ID" value="EME46879.1"/>
    <property type="molecule type" value="Genomic_DNA"/>
</dbReference>
<reference evidence="2 3" key="2">
    <citation type="journal article" date="2012" name="PLoS Pathog.">
        <title>Diverse lifestyles and strategies of plant pathogenesis encoded in the genomes of eighteen Dothideomycetes fungi.</title>
        <authorList>
            <person name="Ohm R.A."/>
            <person name="Feau N."/>
            <person name="Henrissat B."/>
            <person name="Schoch C.L."/>
            <person name="Horwitz B.A."/>
            <person name="Barry K.W."/>
            <person name="Condon B.J."/>
            <person name="Copeland A.C."/>
            <person name="Dhillon B."/>
            <person name="Glaser F."/>
            <person name="Hesse C.N."/>
            <person name="Kosti I."/>
            <person name="LaButti K."/>
            <person name="Lindquist E.A."/>
            <person name="Lucas S."/>
            <person name="Salamov A.A."/>
            <person name="Bradshaw R.E."/>
            <person name="Ciuffetti L."/>
            <person name="Hamelin R.C."/>
            <person name="Kema G.H.J."/>
            <person name="Lawrence C."/>
            <person name="Scott J.A."/>
            <person name="Spatafora J.W."/>
            <person name="Turgeon B.G."/>
            <person name="de Wit P.J.G.M."/>
            <person name="Zhong S."/>
            <person name="Goodwin S.B."/>
            <person name="Grigoriev I.V."/>
        </authorList>
    </citation>
    <scope>NUCLEOTIDE SEQUENCE [LARGE SCALE GENOMIC DNA]</scope>
    <source>
        <strain evidence="3">NZE10 / CBS 128990</strain>
    </source>
</reference>
<name>N1PXC4_DOTSN</name>
<dbReference type="AlphaFoldDB" id="N1PXC4"/>
<feature type="compositionally biased region" description="Low complexity" evidence="1">
    <location>
        <begin position="227"/>
        <end position="243"/>
    </location>
</feature>
<protein>
    <submittedName>
        <fullName evidence="2">Uncharacterized protein</fullName>
    </submittedName>
</protein>
<reference evidence="3" key="1">
    <citation type="journal article" date="2012" name="PLoS Genet.">
        <title>The genomes of the fungal plant pathogens Cladosporium fulvum and Dothistroma septosporum reveal adaptation to different hosts and lifestyles but also signatures of common ancestry.</title>
        <authorList>
            <person name="de Wit P.J.G.M."/>
            <person name="van der Burgt A."/>
            <person name="Oekmen B."/>
            <person name="Stergiopoulos I."/>
            <person name="Abd-Elsalam K.A."/>
            <person name="Aerts A.L."/>
            <person name="Bahkali A.H."/>
            <person name="Beenen H.G."/>
            <person name="Chettri P."/>
            <person name="Cox M.P."/>
            <person name="Datema E."/>
            <person name="de Vries R.P."/>
            <person name="Dhillon B."/>
            <person name="Ganley A.R."/>
            <person name="Griffiths S.A."/>
            <person name="Guo Y."/>
            <person name="Hamelin R.C."/>
            <person name="Henrissat B."/>
            <person name="Kabir M.S."/>
            <person name="Jashni M.K."/>
            <person name="Kema G."/>
            <person name="Klaubauf S."/>
            <person name="Lapidus A."/>
            <person name="Levasseur A."/>
            <person name="Lindquist E."/>
            <person name="Mehrabi R."/>
            <person name="Ohm R.A."/>
            <person name="Owen T.J."/>
            <person name="Salamov A."/>
            <person name="Schwelm A."/>
            <person name="Schijlen E."/>
            <person name="Sun H."/>
            <person name="van den Burg H.A."/>
            <person name="van Ham R.C.H.J."/>
            <person name="Zhang S."/>
            <person name="Goodwin S.B."/>
            <person name="Grigoriev I.V."/>
            <person name="Collemare J."/>
            <person name="Bradshaw R.E."/>
        </authorList>
    </citation>
    <scope>NUCLEOTIDE SEQUENCE [LARGE SCALE GENOMIC DNA]</scope>
    <source>
        <strain evidence="3">NZE10 / CBS 128990</strain>
    </source>
</reference>
<feature type="region of interest" description="Disordered" evidence="1">
    <location>
        <begin position="222"/>
        <end position="243"/>
    </location>
</feature>
<evidence type="ECO:0000313" key="3">
    <source>
        <dbReference type="Proteomes" id="UP000016933"/>
    </source>
</evidence>